<gene>
    <name evidence="1" type="ORF">VFPFJ_07396</name>
</gene>
<proteinExistence type="predicted"/>
<dbReference type="EMBL" id="LSBI01000006">
    <property type="protein sequence ID" value="OAQ88931.1"/>
    <property type="molecule type" value="Genomic_DNA"/>
</dbReference>
<organism evidence="1 2">
    <name type="scientific">Purpureocillium lilacinum</name>
    <name type="common">Paecilomyces lilacinus</name>
    <dbReference type="NCBI Taxonomy" id="33203"/>
    <lineage>
        <taxon>Eukaryota</taxon>
        <taxon>Fungi</taxon>
        <taxon>Dikarya</taxon>
        <taxon>Ascomycota</taxon>
        <taxon>Pezizomycotina</taxon>
        <taxon>Sordariomycetes</taxon>
        <taxon>Hypocreomycetidae</taxon>
        <taxon>Hypocreales</taxon>
        <taxon>Ophiocordycipitaceae</taxon>
        <taxon>Purpureocillium</taxon>
    </lineage>
</organism>
<sequence>MAFSREAGHRRRCDQQASHRYLEYPYLDYSCETSYRTIRLPISFSRYEMILPPQRSPSPMALNITAFMINELRAIIYDIIVKHFIGQFIFRYRSRGKHTPKFVRQCADLAKTTRGDGICCIAGPSSGNMRPMADARRTGK</sequence>
<evidence type="ECO:0000313" key="1">
    <source>
        <dbReference type="EMBL" id="OAQ88931.1"/>
    </source>
</evidence>
<evidence type="ECO:0000313" key="2">
    <source>
        <dbReference type="Proteomes" id="UP000078340"/>
    </source>
</evidence>
<dbReference type="AlphaFoldDB" id="A0A179HH78"/>
<accession>A0A179HH78</accession>
<name>A0A179HH78_PURLI</name>
<dbReference type="Proteomes" id="UP000078340">
    <property type="component" value="Unassembled WGS sequence"/>
</dbReference>
<reference evidence="1 2" key="1">
    <citation type="submission" date="2016-02" db="EMBL/GenBank/DDBJ databases">
        <title>Biosynthesis of antibiotic leucinostatins and their inhibition on Phytophthora in bio-control Purpureocillium lilacinum.</title>
        <authorList>
            <person name="Wang G."/>
            <person name="Liu Z."/>
            <person name="Lin R."/>
            <person name="Li E."/>
            <person name="Mao Z."/>
            <person name="Ling J."/>
            <person name="Yin W."/>
            <person name="Xie B."/>
        </authorList>
    </citation>
    <scope>NUCLEOTIDE SEQUENCE [LARGE SCALE GENOMIC DNA]</scope>
    <source>
        <strain evidence="1">PLFJ-1</strain>
    </source>
</reference>
<protein>
    <submittedName>
        <fullName evidence="1">Uncharacterized protein</fullName>
    </submittedName>
</protein>
<comment type="caution">
    <text evidence="1">The sequence shown here is derived from an EMBL/GenBank/DDBJ whole genome shotgun (WGS) entry which is preliminary data.</text>
</comment>